<name>A0A085ZTA9_9FLAO</name>
<feature type="domain" description="Inactive Receiver" evidence="1">
    <location>
        <begin position="28"/>
        <end position="123"/>
    </location>
</feature>
<sequence>MNKLIVHSQNTVLNSEEYFKIDEQFVFNVDSDILDVDFYIHDQIINKELGRKINQCDIIFIKVGLTQNFMEYYGIRLACHIRMTQSLGEKNYIPIVLISQESCQFLGLTGDLSEILFTEGVYLMEDNPKDLNKYIKLFNENKLKSSTKIDDFLSKIRIKPCIEYDSHHSIANEWSLLGWAQILQIDQFDQTFISIKQNTEGLLYYKYLALKHPILFKTSSANINFKGGGKILYIDDEWNKGWNIIFKHIFKDKSSYQFKTFEYNFTDKEFSAGEPFIKSEIETFDPDIVILDLRLFKKDFEKDRTPENLSGFKILEYIKKINLGIQIIIFTASNKVWNFQKLQSAGADYFIIKNSPENIISAETTLDSIEKFTENIKKASEKSFIKNIVVICKKISQFLYKTDTSDNLEYELLVKNLVGQLKVCLSALTLINIERNVTIDIAFLSFYNFFELFKEYYLKYEDYKYKIGFEEIIMLEYKLKGNKLSKGGTYIKEHSSFDAQLSFFLTALFFDYFKIDELKTISAITLCNARNAYFHGSKKNFSIEELELITQIICEASSKLRE</sequence>
<accession>A0A085ZTA9</accession>
<dbReference type="SUPFAM" id="SSF52172">
    <property type="entry name" value="CheY-like"/>
    <property type="match status" value="1"/>
</dbReference>
<dbReference type="InterPro" id="IPR011006">
    <property type="entry name" value="CheY-like_superfamily"/>
</dbReference>
<dbReference type="OrthoDB" id="1419680at2"/>
<protein>
    <recommendedName>
        <fullName evidence="1">Inactive Receiver domain-containing protein</fullName>
    </recommendedName>
</protein>
<proteinExistence type="predicted"/>
<organism evidence="2 3">
    <name type="scientific">Chryseobacterium luteum</name>
    <dbReference type="NCBI Taxonomy" id="421531"/>
    <lineage>
        <taxon>Bacteria</taxon>
        <taxon>Pseudomonadati</taxon>
        <taxon>Bacteroidota</taxon>
        <taxon>Flavobacteriia</taxon>
        <taxon>Flavobacteriales</taxon>
        <taxon>Weeksellaceae</taxon>
        <taxon>Chryseobacterium group</taxon>
        <taxon>Chryseobacterium</taxon>
    </lineage>
</organism>
<evidence type="ECO:0000313" key="3">
    <source>
        <dbReference type="Proteomes" id="UP000028703"/>
    </source>
</evidence>
<dbReference type="InterPro" id="IPR054592">
    <property type="entry name" value="iREC"/>
</dbReference>
<comment type="caution">
    <text evidence="2">The sequence shown here is derived from an EMBL/GenBank/DDBJ whole genome shotgun (WGS) entry which is preliminary data.</text>
</comment>
<evidence type="ECO:0000313" key="2">
    <source>
        <dbReference type="EMBL" id="KFF07673.1"/>
    </source>
</evidence>
<dbReference type="Proteomes" id="UP000028703">
    <property type="component" value="Unassembled WGS sequence"/>
</dbReference>
<gene>
    <name evidence="2" type="ORF">IX38_09685</name>
</gene>
<dbReference type="Gene3D" id="3.40.50.2300">
    <property type="match status" value="1"/>
</dbReference>
<dbReference type="RefSeq" id="WP_034704070.1">
    <property type="nucleotide sequence ID" value="NZ_JPRO01000006.1"/>
</dbReference>
<evidence type="ECO:0000259" key="1">
    <source>
        <dbReference type="Pfam" id="PF22563"/>
    </source>
</evidence>
<dbReference type="eggNOG" id="COG2197">
    <property type="taxonomic scope" value="Bacteria"/>
</dbReference>
<dbReference type="AlphaFoldDB" id="A0A085ZTA9"/>
<dbReference type="Pfam" id="PF22563">
    <property type="entry name" value="iREC"/>
    <property type="match status" value="1"/>
</dbReference>
<dbReference type="EMBL" id="JPRO01000006">
    <property type="protein sequence ID" value="KFF07673.1"/>
    <property type="molecule type" value="Genomic_DNA"/>
</dbReference>
<keyword evidence="3" id="KW-1185">Reference proteome</keyword>
<reference evidence="2 3" key="1">
    <citation type="submission" date="2014-07" db="EMBL/GenBank/DDBJ databases">
        <title>Genome of Chryseobacterium luteum DSM 18605.</title>
        <authorList>
            <person name="Stropko S.J."/>
            <person name="Pipes S.E."/>
            <person name="Newman J.D."/>
        </authorList>
    </citation>
    <scope>NUCLEOTIDE SEQUENCE [LARGE SCALE GENOMIC DNA]</scope>
    <source>
        <strain evidence="2 3">DSM 18605</strain>
    </source>
</reference>
<dbReference type="CDD" id="cd00156">
    <property type="entry name" value="REC"/>
    <property type="match status" value="1"/>
</dbReference>
<dbReference type="STRING" id="421531.IX38_09685"/>